<dbReference type="FunFam" id="3.50.30.80:FF:000001">
    <property type="entry name" value="Dihydroxy-acid dehydratase"/>
    <property type="match status" value="1"/>
</dbReference>
<dbReference type="STRING" id="1121393.SAMN02745216_00244"/>
<dbReference type="OrthoDB" id="9807077at2"/>
<dbReference type="GO" id="GO:0005829">
    <property type="term" value="C:cytosol"/>
    <property type="evidence" value="ECO:0007669"/>
    <property type="project" value="TreeGrafter"/>
</dbReference>
<dbReference type="Gene3D" id="3.50.30.80">
    <property type="entry name" value="IlvD/EDD C-terminal domain-like"/>
    <property type="match status" value="1"/>
</dbReference>
<feature type="domain" description="Dihydroxy-acid/6-phosphogluconate dehydratase N-terminal" evidence="6">
    <location>
        <begin position="38"/>
        <end position="343"/>
    </location>
</feature>
<dbReference type="InterPro" id="IPR056740">
    <property type="entry name" value="ILV_EDD_C"/>
</dbReference>
<evidence type="ECO:0000259" key="7">
    <source>
        <dbReference type="Pfam" id="PF24877"/>
    </source>
</evidence>
<evidence type="ECO:0000256" key="2">
    <source>
        <dbReference type="ARBA" id="ARBA00022723"/>
    </source>
</evidence>
<keyword evidence="5" id="KW-0456">Lyase</keyword>
<accession>A0A1M6CHL8</accession>
<dbReference type="SUPFAM" id="SSF143975">
    <property type="entry name" value="IlvD/EDD N-terminal domain-like"/>
    <property type="match status" value="1"/>
</dbReference>
<dbReference type="GO" id="GO:0046872">
    <property type="term" value="F:metal ion binding"/>
    <property type="evidence" value="ECO:0007669"/>
    <property type="project" value="UniProtKB-KW"/>
</dbReference>
<comment type="similarity">
    <text evidence="1">Belongs to the IlvD/Edd family.</text>
</comment>
<dbReference type="SUPFAM" id="SSF52016">
    <property type="entry name" value="LeuD/IlvD-like"/>
    <property type="match status" value="1"/>
</dbReference>
<dbReference type="Pfam" id="PF24877">
    <property type="entry name" value="ILV_EDD_C"/>
    <property type="match status" value="1"/>
</dbReference>
<dbReference type="AlphaFoldDB" id="A0A1M6CHL8"/>
<dbReference type="EMBL" id="FQZU01000001">
    <property type="protein sequence ID" value="SHI60525.1"/>
    <property type="molecule type" value="Genomic_DNA"/>
</dbReference>
<dbReference type="GO" id="GO:0016836">
    <property type="term" value="F:hydro-lyase activity"/>
    <property type="evidence" value="ECO:0007669"/>
    <property type="project" value="TreeGrafter"/>
</dbReference>
<dbReference type="InterPro" id="IPR000581">
    <property type="entry name" value="ILV_EDD_N"/>
</dbReference>
<evidence type="ECO:0000256" key="4">
    <source>
        <dbReference type="ARBA" id="ARBA00023014"/>
    </source>
</evidence>
<dbReference type="Pfam" id="PF00920">
    <property type="entry name" value="ILVD_EDD_N"/>
    <property type="match status" value="1"/>
</dbReference>
<sequence length="547" mass="58292">MKKPKSHSIFDDSDFPISIVRKTIFQGTGTDMDEAGQKPLIAVASSQTDINPGHMHLQNLALRVKEGVHAAGGLPFEFNVPAPCDGITEGHEGMRYVLAQRDLIADIIETHVRSMRYDGIVFIAGCDKIIPGMLMAAARLDLPSIFLTGGPNSWNIRHTPLMDGSVNHQSYDDLEAKVSCATAATCGSCEVMGTANTFQCIAEALGMTLPGSSNVPAFLSEKLTFARKTGKRIVSLVEEGVNARQVLNKQSLQNAVMVDLAIGGSTNSTLHLPALARAMDLELPLETFNEYGAKIPTLTSIAPNGPHGILDLYMAGGVQGVMKMLEDDLNTDAWTVAGGPLKDVLAFAAVKDPAIIRPKDNPYLAEGGTAALFGSLAPEGSVVKQSAVIESMRVFTGKARVFESEHDALKAVREETIREGDVVVIRNEGPKGGPGMPETLAVTMGLDMAGYKQVALITDGRFSGATSGPCIGHVSPEAAAGGPIALVENGDEISIDIPARKLDLLVSEDELEKRRANWKPVQREIPPGYMRRYVKLVSSAAKGAVLE</sequence>
<feature type="domain" description="Dihydroxy-acid/6-phosphogluconate dehydratase C-terminal" evidence="7">
    <location>
        <begin position="355"/>
        <end position="544"/>
    </location>
</feature>
<name>A0A1M6CHL8_9BACT</name>
<dbReference type="PANTHER" id="PTHR43661:SF3">
    <property type="entry name" value="D-XYLONATE DEHYDRATASE YAGF-RELATED"/>
    <property type="match status" value="1"/>
</dbReference>
<keyword evidence="9" id="KW-1185">Reference proteome</keyword>
<evidence type="ECO:0000313" key="8">
    <source>
        <dbReference type="EMBL" id="SHI60525.1"/>
    </source>
</evidence>
<keyword evidence="2" id="KW-0479">Metal-binding</keyword>
<evidence type="ECO:0000256" key="5">
    <source>
        <dbReference type="ARBA" id="ARBA00023239"/>
    </source>
</evidence>
<dbReference type="InterPro" id="IPR020558">
    <property type="entry name" value="DiOHA_6PGluconate_deHydtase_CS"/>
</dbReference>
<evidence type="ECO:0000256" key="1">
    <source>
        <dbReference type="ARBA" id="ARBA00006486"/>
    </source>
</evidence>
<dbReference type="PANTHER" id="PTHR43661">
    <property type="entry name" value="D-XYLONATE DEHYDRATASE"/>
    <property type="match status" value="1"/>
</dbReference>
<gene>
    <name evidence="8" type="ORF">SAMN02745216_00244</name>
</gene>
<dbReference type="PROSITE" id="PS00887">
    <property type="entry name" value="ILVD_EDD_2"/>
    <property type="match status" value="1"/>
</dbReference>
<keyword evidence="3" id="KW-0408">Iron</keyword>
<dbReference type="Proteomes" id="UP000183994">
    <property type="component" value="Unassembled WGS sequence"/>
</dbReference>
<keyword evidence="4" id="KW-0411">Iron-sulfur</keyword>
<dbReference type="PROSITE" id="PS00886">
    <property type="entry name" value="ILVD_EDD_1"/>
    <property type="match status" value="1"/>
</dbReference>
<dbReference type="InterPro" id="IPR042096">
    <property type="entry name" value="Dihydro-acid_dehy_C"/>
</dbReference>
<reference evidence="9" key="1">
    <citation type="submission" date="2016-11" db="EMBL/GenBank/DDBJ databases">
        <authorList>
            <person name="Varghese N."/>
            <person name="Submissions S."/>
        </authorList>
    </citation>
    <scope>NUCLEOTIDE SEQUENCE [LARGE SCALE GENOMIC DNA]</scope>
    <source>
        <strain evidence="9">DSM 16219</strain>
    </source>
</reference>
<protein>
    <submittedName>
        <fullName evidence="8">Dihydroxy-acid dehydratase</fullName>
    </submittedName>
</protein>
<organism evidence="8 9">
    <name type="scientific">Desulfatibacillum alkenivorans DSM 16219</name>
    <dbReference type="NCBI Taxonomy" id="1121393"/>
    <lineage>
        <taxon>Bacteria</taxon>
        <taxon>Pseudomonadati</taxon>
        <taxon>Thermodesulfobacteriota</taxon>
        <taxon>Desulfobacteria</taxon>
        <taxon>Desulfobacterales</taxon>
        <taxon>Desulfatibacillaceae</taxon>
        <taxon>Desulfatibacillum</taxon>
    </lineage>
</organism>
<evidence type="ECO:0000256" key="3">
    <source>
        <dbReference type="ARBA" id="ARBA00023004"/>
    </source>
</evidence>
<proteinExistence type="inferred from homology"/>
<dbReference type="InterPro" id="IPR037237">
    <property type="entry name" value="IlvD/EDD_N"/>
</dbReference>
<dbReference type="GO" id="GO:0051536">
    <property type="term" value="F:iron-sulfur cluster binding"/>
    <property type="evidence" value="ECO:0007669"/>
    <property type="project" value="UniProtKB-KW"/>
</dbReference>
<evidence type="ECO:0000259" key="6">
    <source>
        <dbReference type="Pfam" id="PF00920"/>
    </source>
</evidence>
<dbReference type="RefSeq" id="WP_073472063.1">
    <property type="nucleotide sequence ID" value="NZ_FQZU01000001.1"/>
</dbReference>
<evidence type="ECO:0000313" key="9">
    <source>
        <dbReference type="Proteomes" id="UP000183994"/>
    </source>
</evidence>